<evidence type="ECO:0000256" key="1">
    <source>
        <dbReference type="ARBA" id="ARBA00004123"/>
    </source>
</evidence>
<dbReference type="CDD" id="cd14687">
    <property type="entry name" value="bZIP_ATF2"/>
    <property type="match status" value="1"/>
</dbReference>
<sequence>MSSARDSKCSPQLPNRHAFEKNEAAATPVMVSDVGFQVPVMNIDQSGLYMCTAPGCTQRFQREDHLVIHRHKHEMILKFPSIKCDSTLSDQTPTPTRFLRNCEEVGLFSDLELDQTTEEEEDTKQNFALQGSLAPSQPHTGKQSQCQPLPHPPLPQQAPPPPQQTPPLSHQAPPLPQQPSQPQPPPHPPQQRPGPTQLSHSLAQFHGRALHMDTSQSPPHCLMDLHTSNTATTRSAPSCLHRQHSFAEACAVQGTSAIHLTMDPGISGIAGPTPSGSEPTPSGSGPTHQTSKVMPVQTHPVVSSGNQNSMGHMIMGQMMSSQQHRRAGLPLTHLPALSLHSYQQHCHGQSQLRHTLHHQSQDLSPHSCAHHSPHALLHQGPAPPTVTHLTHQPVPAQYLDGQFYECMPLFVSQISPVPKSPPCTHMPPQTSAGKRRHAADEDPDERRRKFLERNRAAASRCRQKRKIWVLSLEKKAEELTHTNLQLQNEVTLLRSEVTQLKQILLAHKECPVTTRQRVSQGV</sequence>
<keyword evidence="2" id="KW-0805">Transcription regulation</keyword>
<evidence type="ECO:0000256" key="3">
    <source>
        <dbReference type="ARBA" id="ARBA00023125"/>
    </source>
</evidence>
<evidence type="ECO:0000256" key="8">
    <source>
        <dbReference type="SAM" id="MobiDB-lite"/>
    </source>
</evidence>
<evidence type="ECO:0000256" key="5">
    <source>
        <dbReference type="ARBA" id="ARBA00023242"/>
    </source>
</evidence>
<keyword evidence="6" id="KW-0479">Metal-binding</keyword>
<feature type="compositionally biased region" description="Pro residues" evidence="8">
    <location>
        <begin position="149"/>
        <end position="165"/>
    </location>
</feature>
<feature type="coiled-coil region" evidence="7">
    <location>
        <begin position="469"/>
        <end position="503"/>
    </location>
</feature>
<keyword evidence="3" id="KW-0238">DNA-binding</keyword>
<feature type="compositionally biased region" description="Polar residues" evidence="8">
    <location>
        <begin position="131"/>
        <end position="142"/>
    </location>
</feature>
<keyword evidence="12" id="KW-1185">Reference proteome</keyword>
<dbReference type="GO" id="GO:0008270">
    <property type="term" value="F:zinc ion binding"/>
    <property type="evidence" value="ECO:0007669"/>
    <property type="project" value="UniProtKB-KW"/>
</dbReference>
<reference evidence="11" key="1">
    <citation type="submission" date="2023-03" db="EMBL/GenBank/DDBJ databases">
        <title>Electrophorus voltai genome.</title>
        <authorList>
            <person name="Bian C."/>
        </authorList>
    </citation>
    <scope>NUCLEOTIDE SEQUENCE</scope>
    <source>
        <strain evidence="11">CB-2022</strain>
        <tissue evidence="11">Muscle</tissue>
    </source>
</reference>
<dbReference type="GO" id="GO:0003677">
    <property type="term" value="F:DNA binding"/>
    <property type="evidence" value="ECO:0007669"/>
    <property type="project" value="UniProtKB-KW"/>
</dbReference>
<dbReference type="SUPFAM" id="SSF57959">
    <property type="entry name" value="Leucine zipper domain"/>
    <property type="match status" value="1"/>
</dbReference>
<keyword evidence="6" id="KW-0862">Zinc</keyword>
<feature type="compositionally biased region" description="Low complexity" evidence="8">
    <location>
        <begin position="271"/>
        <end position="287"/>
    </location>
</feature>
<feature type="compositionally biased region" description="Pro residues" evidence="8">
    <location>
        <begin position="173"/>
        <end position="192"/>
    </location>
</feature>
<accession>A0AAD8ZU34</accession>
<evidence type="ECO:0000259" key="10">
    <source>
        <dbReference type="PROSITE" id="PS50217"/>
    </source>
</evidence>
<gene>
    <name evidence="11" type="ORF">P4O66_019651</name>
</gene>
<feature type="domain" description="BZIP" evidence="10">
    <location>
        <begin position="444"/>
        <end position="507"/>
    </location>
</feature>
<keyword evidence="7" id="KW-0175">Coiled coil</keyword>
<dbReference type="GO" id="GO:0003700">
    <property type="term" value="F:DNA-binding transcription factor activity"/>
    <property type="evidence" value="ECO:0007669"/>
    <property type="project" value="InterPro"/>
</dbReference>
<dbReference type="PROSITE" id="PS50217">
    <property type="entry name" value="BZIP"/>
    <property type="match status" value="1"/>
</dbReference>
<dbReference type="EMBL" id="JAROKS010000003">
    <property type="protein sequence ID" value="KAK1805314.1"/>
    <property type="molecule type" value="Genomic_DNA"/>
</dbReference>
<feature type="region of interest" description="Disordered" evidence="8">
    <location>
        <begin position="131"/>
        <end position="198"/>
    </location>
</feature>
<protein>
    <recommendedName>
        <fullName evidence="13">Cyclic AMP-responsive element-binding protein 5</fullName>
    </recommendedName>
</protein>
<evidence type="ECO:0000256" key="4">
    <source>
        <dbReference type="ARBA" id="ARBA00023163"/>
    </source>
</evidence>
<evidence type="ECO:0000313" key="11">
    <source>
        <dbReference type="EMBL" id="KAK1805314.1"/>
    </source>
</evidence>
<dbReference type="Pfam" id="PF00170">
    <property type="entry name" value="bZIP_1"/>
    <property type="match status" value="1"/>
</dbReference>
<feature type="region of interest" description="Disordered" evidence="8">
    <location>
        <begin position="420"/>
        <end position="446"/>
    </location>
</feature>
<feature type="region of interest" description="Disordered" evidence="8">
    <location>
        <begin position="350"/>
        <end position="388"/>
    </location>
</feature>
<dbReference type="InterPro" id="IPR004827">
    <property type="entry name" value="bZIP"/>
</dbReference>
<dbReference type="PROSITE" id="PS00036">
    <property type="entry name" value="BZIP_BASIC"/>
    <property type="match status" value="1"/>
</dbReference>
<evidence type="ECO:0000256" key="2">
    <source>
        <dbReference type="ARBA" id="ARBA00023015"/>
    </source>
</evidence>
<dbReference type="PROSITE" id="PS50157">
    <property type="entry name" value="ZINC_FINGER_C2H2_2"/>
    <property type="match status" value="1"/>
</dbReference>
<organism evidence="11 12">
    <name type="scientific">Electrophorus voltai</name>
    <dbReference type="NCBI Taxonomy" id="2609070"/>
    <lineage>
        <taxon>Eukaryota</taxon>
        <taxon>Metazoa</taxon>
        <taxon>Chordata</taxon>
        <taxon>Craniata</taxon>
        <taxon>Vertebrata</taxon>
        <taxon>Euteleostomi</taxon>
        <taxon>Actinopterygii</taxon>
        <taxon>Neopterygii</taxon>
        <taxon>Teleostei</taxon>
        <taxon>Ostariophysi</taxon>
        <taxon>Gymnotiformes</taxon>
        <taxon>Gymnotoidei</taxon>
        <taxon>Gymnotidae</taxon>
        <taxon>Electrophorus</taxon>
    </lineage>
</organism>
<dbReference type="AlphaFoldDB" id="A0AAD8ZU34"/>
<evidence type="ECO:0000259" key="9">
    <source>
        <dbReference type="PROSITE" id="PS50157"/>
    </source>
</evidence>
<evidence type="ECO:0000313" key="12">
    <source>
        <dbReference type="Proteomes" id="UP001239994"/>
    </source>
</evidence>
<dbReference type="InterPro" id="IPR013087">
    <property type="entry name" value="Znf_C2H2_type"/>
</dbReference>
<dbReference type="SMART" id="SM00338">
    <property type="entry name" value="BRLZ"/>
    <property type="match status" value="1"/>
</dbReference>
<dbReference type="Gene3D" id="3.30.160.60">
    <property type="entry name" value="Classic Zinc Finger"/>
    <property type="match status" value="1"/>
</dbReference>
<dbReference type="PANTHER" id="PTHR19304">
    <property type="entry name" value="CYCLIC-AMP RESPONSE ELEMENT BINDING PROTEIN"/>
    <property type="match status" value="1"/>
</dbReference>
<dbReference type="FunFam" id="1.20.5.170:FF:000010">
    <property type="entry name" value="Cyclic AMP-dependent transcription factor ATF-2"/>
    <property type="match status" value="1"/>
</dbReference>
<name>A0AAD8ZU34_9TELE</name>
<proteinExistence type="predicted"/>
<keyword evidence="6" id="KW-0863">Zinc-finger</keyword>
<evidence type="ECO:0000256" key="7">
    <source>
        <dbReference type="SAM" id="Coils"/>
    </source>
</evidence>
<dbReference type="PROSITE" id="PS00028">
    <property type="entry name" value="ZINC_FINGER_C2H2_1"/>
    <property type="match status" value="1"/>
</dbReference>
<dbReference type="InterPro" id="IPR051027">
    <property type="entry name" value="bZIP_transcription_factors"/>
</dbReference>
<evidence type="ECO:0008006" key="13">
    <source>
        <dbReference type="Google" id="ProtNLM"/>
    </source>
</evidence>
<keyword evidence="5" id="KW-0539">Nucleus</keyword>
<feature type="region of interest" description="Disordered" evidence="8">
    <location>
        <begin position="265"/>
        <end position="294"/>
    </location>
</feature>
<comment type="subcellular location">
    <subcellularLocation>
        <location evidence="1">Nucleus</location>
    </subcellularLocation>
</comment>
<dbReference type="InterPro" id="IPR046347">
    <property type="entry name" value="bZIP_sf"/>
</dbReference>
<dbReference type="GO" id="GO:0005634">
    <property type="term" value="C:nucleus"/>
    <property type="evidence" value="ECO:0007669"/>
    <property type="project" value="UniProtKB-SubCell"/>
</dbReference>
<dbReference type="Proteomes" id="UP001239994">
    <property type="component" value="Unassembled WGS sequence"/>
</dbReference>
<evidence type="ECO:0000256" key="6">
    <source>
        <dbReference type="PROSITE-ProRule" id="PRU00042"/>
    </source>
</evidence>
<dbReference type="Gene3D" id="1.20.5.170">
    <property type="match status" value="1"/>
</dbReference>
<feature type="domain" description="C2H2-type" evidence="9">
    <location>
        <begin position="49"/>
        <end position="73"/>
    </location>
</feature>
<keyword evidence="4" id="KW-0804">Transcription</keyword>
<comment type="caution">
    <text evidence="11">The sequence shown here is derived from an EMBL/GenBank/DDBJ whole genome shotgun (WGS) entry which is preliminary data.</text>
</comment>